<dbReference type="PANTHER" id="PTHR11846">
    <property type="entry name" value="ADENYLOSUCCINATE SYNTHETASE"/>
    <property type="match status" value="1"/>
</dbReference>
<dbReference type="Pfam" id="PF00709">
    <property type="entry name" value="Adenylsucc_synt"/>
    <property type="match status" value="2"/>
</dbReference>
<dbReference type="SMART" id="SM00788">
    <property type="entry name" value="Adenylsucc_synt"/>
    <property type="match status" value="1"/>
</dbReference>
<dbReference type="Gene3D" id="3.90.170.10">
    <property type="entry name" value="Adenylosuccinate Synthetase, subunit A, domain 3"/>
    <property type="match status" value="1"/>
</dbReference>
<feature type="binding site" evidence="7">
    <location>
        <begin position="275"/>
        <end position="277"/>
    </location>
    <ligand>
        <name>GTP</name>
        <dbReference type="ChEBI" id="CHEBI:37565"/>
    </ligand>
</feature>
<keyword evidence="1 7" id="KW-0436">Ligase</keyword>
<feature type="binding site" evidence="7">
    <location>
        <begin position="243"/>
        <end position="249"/>
    </location>
    <ligand>
        <name>substrate</name>
    </ligand>
</feature>
<evidence type="ECO:0000256" key="1">
    <source>
        <dbReference type="ARBA" id="ARBA00022598"/>
    </source>
</evidence>
<dbReference type="GO" id="GO:0005737">
    <property type="term" value="C:cytoplasm"/>
    <property type="evidence" value="ECO:0007669"/>
    <property type="project" value="UniProtKB-SubCell"/>
</dbReference>
<feature type="active site" description="Proton acceptor" evidence="7">
    <location>
        <position position="12"/>
    </location>
</feature>
<evidence type="ECO:0000256" key="6">
    <source>
        <dbReference type="ARBA" id="ARBA00023134"/>
    </source>
</evidence>
<feature type="binding site" evidence="7">
    <location>
        <position position="12"/>
    </location>
    <ligand>
        <name>Mg(2+)</name>
        <dbReference type="ChEBI" id="CHEBI:18420"/>
    </ligand>
</feature>
<keyword evidence="3 7" id="KW-0547">Nucleotide-binding</keyword>
<dbReference type="GO" id="GO:0005525">
    <property type="term" value="F:GTP binding"/>
    <property type="evidence" value="ECO:0007669"/>
    <property type="project" value="UniProtKB-UniRule"/>
</dbReference>
<dbReference type="HAMAP" id="MF_00011">
    <property type="entry name" value="Adenylosucc_synth"/>
    <property type="match status" value="1"/>
</dbReference>
<evidence type="ECO:0000313" key="8">
    <source>
        <dbReference type="EMBL" id="OGY25219.1"/>
    </source>
</evidence>
<keyword evidence="2 7" id="KW-0479">Metal-binding</keyword>
<feature type="binding site" description="in other chain" evidence="7">
    <location>
        <position position="185"/>
    </location>
    <ligand>
        <name>IMP</name>
        <dbReference type="ChEBI" id="CHEBI:58053"/>
        <note>ligand shared between dimeric partners</note>
    </ligand>
</feature>
<comment type="caution">
    <text evidence="7">Lacks conserved residue(s) required for the propagation of feature annotation.</text>
</comment>
<evidence type="ECO:0000313" key="9">
    <source>
        <dbReference type="Proteomes" id="UP000178162"/>
    </source>
</evidence>
<accession>A0A1G1WBZ6</accession>
<feature type="binding site" evidence="7">
    <location>
        <position position="41"/>
    </location>
    <ligand>
        <name>Mg(2+)</name>
        <dbReference type="ChEBI" id="CHEBI:18420"/>
    </ligand>
</feature>
<feature type="binding site" description="in other chain" evidence="7">
    <location>
        <position position="169"/>
    </location>
    <ligand>
        <name>IMP</name>
        <dbReference type="ChEBI" id="CHEBI:58053"/>
        <note>ligand shared between dimeric partners</note>
    </ligand>
</feature>
<dbReference type="SUPFAM" id="SSF52540">
    <property type="entry name" value="P-loop containing nucleoside triphosphate hydrolases"/>
    <property type="match status" value="1"/>
</dbReference>
<feature type="binding site" evidence="7">
    <location>
        <begin position="41"/>
        <end position="43"/>
    </location>
    <ligand>
        <name>GTP</name>
        <dbReference type="ChEBI" id="CHEBI:37565"/>
    </ligand>
</feature>
<dbReference type="GO" id="GO:0044208">
    <property type="term" value="P:'de novo' AMP biosynthetic process"/>
    <property type="evidence" value="ECO:0007669"/>
    <property type="project" value="UniProtKB-UniRule"/>
</dbReference>
<keyword evidence="5 7" id="KW-0460">Magnesium</keyword>
<keyword evidence="7" id="KW-0963">Cytoplasm</keyword>
<keyword evidence="6 7" id="KW-0342">GTP-binding</keyword>
<dbReference type="AlphaFoldDB" id="A0A1G1WBZ6"/>
<dbReference type="InterPro" id="IPR042110">
    <property type="entry name" value="Adenylosuccinate_synth_dom2"/>
</dbReference>
<feature type="binding site" evidence="7">
    <location>
        <begin position="321"/>
        <end position="323"/>
    </location>
    <ligand>
        <name>GTP</name>
        <dbReference type="ChEBI" id="CHEBI:37565"/>
    </ligand>
</feature>
<reference evidence="8 9" key="1">
    <citation type="journal article" date="2016" name="Nat. Commun.">
        <title>Thousands of microbial genomes shed light on interconnected biogeochemical processes in an aquifer system.</title>
        <authorList>
            <person name="Anantharaman K."/>
            <person name="Brown C.T."/>
            <person name="Hug L.A."/>
            <person name="Sharon I."/>
            <person name="Castelle C.J."/>
            <person name="Probst A.J."/>
            <person name="Thomas B.C."/>
            <person name="Singh A."/>
            <person name="Wilkins M.J."/>
            <person name="Karaoz U."/>
            <person name="Brodie E.L."/>
            <person name="Williams K.H."/>
            <person name="Hubbard S.S."/>
            <person name="Banfield J.F."/>
        </authorList>
    </citation>
    <scope>NUCLEOTIDE SEQUENCE [LARGE SCALE GENOMIC DNA]</scope>
</reference>
<dbReference type="STRING" id="1802595.A2134_02200"/>
<dbReference type="GO" id="GO:0046040">
    <property type="term" value="P:IMP metabolic process"/>
    <property type="evidence" value="ECO:0007669"/>
    <property type="project" value="TreeGrafter"/>
</dbReference>
<dbReference type="Gene3D" id="1.10.300.10">
    <property type="entry name" value="Adenylosuccinate Synthetase, subunit A, domain 2"/>
    <property type="match status" value="2"/>
</dbReference>
<dbReference type="GO" id="GO:0004019">
    <property type="term" value="F:adenylosuccinate synthase activity"/>
    <property type="evidence" value="ECO:0007669"/>
    <property type="project" value="UniProtKB-UniRule"/>
</dbReference>
<comment type="function">
    <text evidence="7">Plays an important role in the de novo pathway of purine nucleotide biosynthesis. Catalyzes the first committed step in the biosynthesis of AMP from IMP.</text>
</comment>
<feature type="binding site" description="in other chain" evidence="7">
    <location>
        <begin position="12"/>
        <end position="15"/>
    </location>
    <ligand>
        <name>IMP</name>
        <dbReference type="ChEBI" id="CHEBI:58053"/>
        <note>ligand shared between dimeric partners</note>
    </ligand>
</feature>
<protein>
    <recommendedName>
        <fullName evidence="7">Adenylosuccinate synthetase</fullName>
        <shortName evidence="7">AMPSase</shortName>
        <shortName evidence="7">AdSS</shortName>
        <ecNumber evidence="7">6.3.4.4</ecNumber>
    </recommendedName>
    <alternativeName>
        <fullName evidence="7">IMP--aspartate ligase</fullName>
    </alternativeName>
</protein>
<comment type="pathway">
    <text evidence="7">Purine metabolism; AMP biosynthesis via de novo pathway; AMP from IMP: step 1/2.</text>
</comment>
<dbReference type="EMBL" id="MHCR01000020">
    <property type="protein sequence ID" value="OGY25219.1"/>
    <property type="molecule type" value="Genomic_DNA"/>
</dbReference>
<feature type="binding site" description="in other chain" evidence="7">
    <location>
        <position position="247"/>
    </location>
    <ligand>
        <name>IMP</name>
        <dbReference type="ChEBI" id="CHEBI:58053"/>
        <note>ligand shared between dimeric partners</note>
    </ligand>
</feature>
<sequence>MLSIVVGGFYGDEGKGKVVGYLASTDNPEFVVRAGGGPQAGHTVTEGKKVTQIPSGFINPDSKLLIARGTVINPEVVLREIENYAVSNRIGIDYGCTIIQEEHKEREQDLVNRVGSVGTGTGPARVDRILRKAIIAKEVESLKPYLVDVASEVSQASSANKNILVEGVQGYGLSLLNYKFYPFVTSQDTTASQFAADIGIGPKAIDEIIVVFKSYVSRVGKGPMKSHWSEEERQKKGIEERGTVSGRLRRLGDFDKNMAKEAIIANTATAAAITCVDRLFKDNSGVKDFNKLTLQVQDFINEINSTLKKESPYFKGITLISTGPDLKDTIDLRRSI</sequence>
<proteinExistence type="inferred from homology"/>
<dbReference type="EC" id="6.3.4.4" evidence="7"/>
<dbReference type="InterPro" id="IPR001114">
    <property type="entry name" value="Adenylosuccinate_synthetase"/>
</dbReference>
<evidence type="ECO:0000256" key="3">
    <source>
        <dbReference type="ARBA" id="ARBA00022741"/>
    </source>
</evidence>
<name>A0A1G1WBZ6_9BACT</name>
<dbReference type="Gene3D" id="3.40.440.10">
    <property type="entry name" value="Adenylosuccinate Synthetase, subunit A, domain 1"/>
    <property type="match status" value="2"/>
</dbReference>
<evidence type="ECO:0000256" key="5">
    <source>
        <dbReference type="ARBA" id="ARBA00022842"/>
    </source>
</evidence>
<feature type="binding site" evidence="7">
    <location>
        <begin position="11"/>
        <end position="17"/>
    </location>
    <ligand>
        <name>GTP</name>
        <dbReference type="ChEBI" id="CHEBI:37565"/>
    </ligand>
</feature>
<dbReference type="UniPathway" id="UPA00075">
    <property type="reaction ID" value="UER00335"/>
</dbReference>
<evidence type="ECO:0000256" key="7">
    <source>
        <dbReference type="HAMAP-Rule" id="MF_00011"/>
    </source>
</evidence>
<comment type="cofactor">
    <cofactor evidence="7">
        <name>Mg(2+)</name>
        <dbReference type="ChEBI" id="CHEBI:18420"/>
    </cofactor>
    <text evidence="7">Binds 1 Mg(2+) ion per subunit.</text>
</comment>
<dbReference type="NCBIfam" id="NF003295">
    <property type="entry name" value="PRK04293.1"/>
    <property type="match status" value="1"/>
</dbReference>
<feature type="active site" description="Proton donor" evidence="7">
    <location>
        <position position="42"/>
    </location>
</feature>
<comment type="similarity">
    <text evidence="7">Belongs to the adenylosuccinate synthetase family.</text>
</comment>
<gene>
    <name evidence="7" type="primary">purA</name>
    <name evidence="8" type="ORF">A2134_02200</name>
</gene>
<evidence type="ECO:0000256" key="2">
    <source>
        <dbReference type="ARBA" id="ARBA00022723"/>
    </source>
</evidence>
<dbReference type="InterPro" id="IPR042111">
    <property type="entry name" value="Adenylosuccinate_synth_dom3"/>
</dbReference>
<dbReference type="Proteomes" id="UP000178162">
    <property type="component" value="Unassembled WGS sequence"/>
</dbReference>
<dbReference type="InterPro" id="IPR027417">
    <property type="entry name" value="P-loop_NTPase"/>
</dbReference>
<evidence type="ECO:0000256" key="4">
    <source>
        <dbReference type="ARBA" id="ARBA00022755"/>
    </source>
</evidence>
<organism evidence="8 9">
    <name type="scientific">Candidatus Woykebacteria bacterium RBG_16_39_9b</name>
    <dbReference type="NCBI Taxonomy" id="1802595"/>
    <lineage>
        <taxon>Bacteria</taxon>
        <taxon>Candidatus Woykeibacteriota</taxon>
    </lineage>
</organism>
<feature type="binding site" evidence="7">
    <location>
        <position position="249"/>
    </location>
    <ligand>
        <name>GTP</name>
        <dbReference type="ChEBI" id="CHEBI:37565"/>
    </ligand>
</feature>
<feature type="binding site" evidence="7">
    <location>
        <position position="131"/>
    </location>
    <ligand>
        <name>IMP</name>
        <dbReference type="ChEBI" id="CHEBI:58053"/>
        <note>ligand shared between dimeric partners</note>
    </ligand>
</feature>
<comment type="subunit">
    <text evidence="7">Homodimer.</text>
</comment>
<keyword evidence="4 7" id="KW-0658">Purine biosynthesis</keyword>
<comment type="caution">
    <text evidence="8">The sequence shown here is derived from an EMBL/GenBank/DDBJ whole genome shotgun (WGS) entry which is preliminary data.</text>
</comment>
<dbReference type="PANTHER" id="PTHR11846:SF0">
    <property type="entry name" value="ADENYLOSUCCINATE SYNTHETASE"/>
    <property type="match status" value="1"/>
</dbReference>
<comment type="catalytic activity">
    <reaction evidence="7">
        <text>IMP + L-aspartate + GTP = N(6)-(1,2-dicarboxyethyl)-AMP + GDP + phosphate + 2 H(+)</text>
        <dbReference type="Rhea" id="RHEA:15753"/>
        <dbReference type="ChEBI" id="CHEBI:15378"/>
        <dbReference type="ChEBI" id="CHEBI:29991"/>
        <dbReference type="ChEBI" id="CHEBI:37565"/>
        <dbReference type="ChEBI" id="CHEBI:43474"/>
        <dbReference type="ChEBI" id="CHEBI:57567"/>
        <dbReference type="ChEBI" id="CHEBI:58053"/>
        <dbReference type="ChEBI" id="CHEBI:58189"/>
        <dbReference type="EC" id="6.3.4.4"/>
    </reaction>
</comment>
<dbReference type="InterPro" id="IPR042109">
    <property type="entry name" value="Adenylosuccinate_synth_dom1"/>
</dbReference>
<dbReference type="GO" id="GO:0000287">
    <property type="term" value="F:magnesium ion binding"/>
    <property type="evidence" value="ECO:0007669"/>
    <property type="project" value="UniProtKB-UniRule"/>
</dbReference>
<comment type="subcellular location">
    <subcellularLocation>
        <location evidence="7">Cytoplasm</location>
    </subcellularLocation>
</comment>